<gene>
    <name evidence="2" type="ORF">SAMN04489714_1304</name>
</gene>
<dbReference type="EMBL" id="LT629792">
    <property type="protein sequence ID" value="SDT96771.1"/>
    <property type="molecule type" value="Genomic_DNA"/>
</dbReference>
<dbReference type="RefSeq" id="WP_058236948.1">
    <property type="nucleotide sequence ID" value="NZ_LT629792.1"/>
</dbReference>
<sequence length="464" mass="50097">MNSGKSRWAWAGIASFTLASVLVGGCGSGTPGEPAGSESGAAASGSSSEGGTTIEFWHRTFTPVENEWYKNIVQKFNEAQDEITVVDTEVPADAWDQKMKSAQAANKSPDIYTFAGPLNDGVNAAQFHDLDSIVSKEGLDKMTDLARSVSQIDGTYYAYPLVLEPQTVLFWNKEMVSAAGLDAEQAPKTWQDLLDNCAKIQPTLSDGQYCISPASDAGTFAWASVGQQFNASGHNALTDDWSAPNINDQGYRDLMQFYKDLWDNGYMAKQPLGSYLEAKEFGEKKVAYKVSGSWMMSEVGSDYQDMLTNTGLGLFPSSPNGEGRTTTTLGDFKWVVDAKAKHPEEAGKFLEWVLAGDVENLVPFYVATQFTKIPPRDDVQEGVAATEEAKSAPWSDVIMTEIAPDAIPSVAYPWDVSMAVGTAMETVMKGAATADQAIDTAEKAIQTVIDRESLPEKAPAPGDK</sequence>
<accession>A0ABY0V7Z0</accession>
<organism evidence="2 3">
    <name type="scientific">Schaalia radingae</name>
    <dbReference type="NCBI Taxonomy" id="131110"/>
    <lineage>
        <taxon>Bacteria</taxon>
        <taxon>Bacillati</taxon>
        <taxon>Actinomycetota</taxon>
        <taxon>Actinomycetes</taxon>
        <taxon>Actinomycetales</taxon>
        <taxon>Actinomycetaceae</taxon>
        <taxon>Schaalia</taxon>
    </lineage>
</organism>
<proteinExistence type="predicted"/>
<dbReference type="InterPro" id="IPR006059">
    <property type="entry name" value="SBP"/>
</dbReference>
<dbReference type="InterPro" id="IPR050490">
    <property type="entry name" value="Bact_solute-bd_prot1"/>
</dbReference>
<dbReference type="Pfam" id="PF13416">
    <property type="entry name" value="SBP_bac_8"/>
    <property type="match status" value="1"/>
</dbReference>
<dbReference type="Proteomes" id="UP000198976">
    <property type="component" value="Chromosome I"/>
</dbReference>
<keyword evidence="3" id="KW-1185">Reference proteome</keyword>
<reference evidence="2 3" key="1">
    <citation type="submission" date="2016-10" db="EMBL/GenBank/DDBJ databases">
        <authorList>
            <person name="Varghese N."/>
            <person name="Submissions S."/>
        </authorList>
    </citation>
    <scope>NUCLEOTIDE SEQUENCE [LARGE SCALE GENOMIC DNA]</scope>
    <source>
        <strain evidence="2 3">DSM 9169</strain>
    </source>
</reference>
<feature type="region of interest" description="Disordered" evidence="1">
    <location>
        <begin position="29"/>
        <end position="51"/>
    </location>
</feature>
<protein>
    <submittedName>
        <fullName evidence="2">Carbohydrate ABC transporter substrate-binding protein, CUT1 family</fullName>
    </submittedName>
</protein>
<name>A0ABY0V7Z0_9ACTO</name>
<evidence type="ECO:0000313" key="2">
    <source>
        <dbReference type="EMBL" id="SDT96771.1"/>
    </source>
</evidence>
<evidence type="ECO:0000313" key="3">
    <source>
        <dbReference type="Proteomes" id="UP000198976"/>
    </source>
</evidence>
<dbReference type="SUPFAM" id="SSF53850">
    <property type="entry name" value="Periplasmic binding protein-like II"/>
    <property type="match status" value="1"/>
</dbReference>
<evidence type="ECO:0000256" key="1">
    <source>
        <dbReference type="SAM" id="MobiDB-lite"/>
    </source>
</evidence>
<feature type="compositionally biased region" description="Low complexity" evidence="1">
    <location>
        <begin position="31"/>
        <end position="51"/>
    </location>
</feature>
<dbReference type="Gene3D" id="3.40.190.10">
    <property type="entry name" value="Periplasmic binding protein-like II"/>
    <property type="match status" value="1"/>
</dbReference>
<dbReference type="PANTHER" id="PTHR43649">
    <property type="entry name" value="ARABINOSE-BINDING PROTEIN-RELATED"/>
    <property type="match status" value="1"/>
</dbReference>
<dbReference type="PROSITE" id="PS51257">
    <property type="entry name" value="PROKAR_LIPOPROTEIN"/>
    <property type="match status" value="1"/>
</dbReference>